<comment type="caution">
    <text evidence="2">The sequence shown here is derived from an EMBL/GenBank/DDBJ whole genome shotgun (WGS) entry which is preliminary data.</text>
</comment>
<keyword evidence="1" id="KW-0812">Transmembrane</keyword>
<sequence>MKLSNIEFSVKTVAAALAIIQGSAWTIMSLICIILFHSQPVFLTNPTSYMENLGRVIYYTFLTNNSIFSAAEMADRSFTPDVFAGFMWIYFFLDIVWIGTTIYMLRKNSKQGIMAWSYVTLFVCFWDFLTFVILGADYDNCLYHSGSTWWSDVITDEGVCANVILPVFFIAAKGFVLWVVNIVLALLVLRESKQMTT</sequence>
<feature type="transmembrane region" description="Helical" evidence="1">
    <location>
        <begin position="82"/>
        <end position="103"/>
    </location>
</feature>
<keyword evidence="1" id="KW-1133">Transmembrane helix</keyword>
<dbReference type="Proteomes" id="UP001168821">
    <property type="component" value="Unassembled WGS sequence"/>
</dbReference>
<proteinExistence type="predicted"/>
<name>A0AA38ITX8_9CUCU</name>
<evidence type="ECO:0000313" key="3">
    <source>
        <dbReference type="Proteomes" id="UP001168821"/>
    </source>
</evidence>
<feature type="transmembrane region" description="Helical" evidence="1">
    <location>
        <begin position="163"/>
        <end position="189"/>
    </location>
</feature>
<organism evidence="2 3">
    <name type="scientific">Zophobas morio</name>
    <dbReference type="NCBI Taxonomy" id="2755281"/>
    <lineage>
        <taxon>Eukaryota</taxon>
        <taxon>Metazoa</taxon>
        <taxon>Ecdysozoa</taxon>
        <taxon>Arthropoda</taxon>
        <taxon>Hexapoda</taxon>
        <taxon>Insecta</taxon>
        <taxon>Pterygota</taxon>
        <taxon>Neoptera</taxon>
        <taxon>Endopterygota</taxon>
        <taxon>Coleoptera</taxon>
        <taxon>Polyphaga</taxon>
        <taxon>Cucujiformia</taxon>
        <taxon>Tenebrionidae</taxon>
        <taxon>Zophobas</taxon>
    </lineage>
</organism>
<dbReference type="EMBL" id="JALNTZ010000002">
    <property type="protein sequence ID" value="KAJ3660709.1"/>
    <property type="molecule type" value="Genomic_DNA"/>
</dbReference>
<feature type="transmembrane region" description="Helical" evidence="1">
    <location>
        <begin position="12"/>
        <end position="36"/>
    </location>
</feature>
<feature type="transmembrane region" description="Helical" evidence="1">
    <location>
        <begin position="115"/>
        <end position="136"/>
    </location>
</feature>
<protein>
    <submittedName>
        <fullName evidence="2">Uncharacterized protein</fullName>
    </submittedName>
</protein>
<reference evidence="2" key="1">
    <citation type="journal article" date="2023" name="G3 (Bethesda)">
        <title>Whole genome assemblies of Zophobas morio and Tenebrio molitor.</title>
        <authorList>
            <person name="Kaur S."/>
            <person name="Stinson S.A."/>
            <person name="diCenzo G.C."/>
        </authorList>
    </citation>
    <scope>NUCLEOTIDE SEQUENCE</scope>
    <source>
        <strain evidence="2">QUZm001</strain>
    </source>
</reference>
<keyword evidence="3" id="KW-1185">Reference proteome</keyword>
<keyword evidence="1" id="KW-0472">Membrane</keyword>
<evidence type="ECO:0000256" key="1">
    <source>
        <dbReference type="SAM" id="Phobius"/>
    </source>
</evidence>
<accession>A0AA38ITX8</accession>
<gene>
    <name evidence="2" type="ORF">Zmor_005147</name>
</gene>
<evidence type="ECO:0000313" key="2">
    <source>
        <dbReference type="EMBL" id="KAJ3660709.1"/>
    </source>
</evidence>
<dbReference type="AlphaFoldDB" id="A0AA38ITX8"/>